<dbReference type="InterPro" id="IPR045851">
    <property type="entry name" value="AMP-bd_C_sf"/>
</dbReference>
<dbReference type="InterPro" id="IPR013120">
    <property type="entry name" value="FAR_NAD-bd"/>
</dbReference>
<dbReference type="Pfam" id="PF00551">
    <property type="entry name" value="Formyl_trans_N"/>
    <property type="match status" value="1"/>
</dbReference>
<organism evidence="4 5">
    <name type="scientific">Mizuhopecten yessoensis</name>
    <name type="common">Japanese scallop</name>
    <name type="synonym">Patinopecten yessoensis</name>
    <dbReference type="NCBI Taxonomy" id="6573"/>
    <lineage>
        <taxon>Eukaryota</taxon>
        <taxon>Metazoa</taxon>
        <taxon>Spiralia</taxon>
        <taxon>Lophotrochozoa</taxon>
        <taxon>Mollusca</taxon>
        <taxon>Bivalvia</taxon>
        <taxon>Autobranchia</taxon>
        <taxon>Pteriomorphia</taxon>
        <taxon>Pectinida</taxon>
        <taxon>Pectinoidea</taxon>
        <taxon>Pectinidae</taxon>
        <taxon>Mizuhopecten</taxon>
    </lineage>
</organism>
<dbReference type="InterPro" id="IPR025110">
    <property type="entry name" value="AMP-bd_C"/>
</dbReference>
<dbReference type="Gene3D" id="3.40.50.12780">
    <property type="entry name" value="N-terminal domain of ligase-like"/>
    <property type="match status" value="1"/>
</dbReference>
<dbReference type="Gene3D" id="1.10.1200.10">
    <property type="entry name" value="ACP-like"/>
    <property type="match status" value="1"/>
</dbReference>
<dbReference type="InterPro" id="IPR000873">
    <property type="entry name" value="AMP-dep_synth/lig_dom"/>
</dbReference>
<dbReference type="Gene3D" id="3.40.50.720">
    <property type="entry name" value="NAD(P)-binding Rossmann-like Domain"/>
    <property type="match status" value="1"/>
</dbReference>
<dbReference type="OrthoDB" id="416786at2759"/>
<sequence length="1672" mass="186548">MPVITLPDLTSCTSDIAVLASDQSIPCAAIGEGNLLLSCLEYLVDAGFTVSAVFTDTTVAKTFCDEKQILHWKRGADIENALRDIPIDYLFSISNPRVLTDSVLQLPSKFSVNYHDSPLPRYAGIHATSWAIINGESDHGISWHIIETGIDTGDILQFKAVKINPDDSAFTLNLKCQEAAKATFQILIKEIKQGCVNRTKQLAAGRSYYGLYDIPPNIGVLSFQTPCTMICNLGRGLEFGKHDNSLGSPKVMTSTGDFVLITNVEESNSLCDTKSKHHGTITDIVDDTLVVTTQGNSALLSITKLDGSYLSPSKYRELGMSVGEKLSSNFAVDTQRLIQIRKRETFWRRKMKIYEPTTFFRQRMNVVAEIIDVSSAVKVKAIVIPLPVPDMNGYTFRTHARELIMSAFVAFIGRTTCNPNVSLGILADKSGIPELARPLYSDICPGVFTVDLQQKTYVVMHDVYEMIKKYREAQSFLVDMFYRYQDIRGQKRTPNHNIAIGKIANNASATALAKGVLHDCNILLLFNEDGNEMHLMHKEKIGQDFKYIYDVLQHFPTFLRNTANGLCQPLCQTNLVPEEELKRLYPQLPDFVPPSEKVDDFFEKQCSTTPNSTALRSSTTCYTYKECNDLAKKISFLLEAMNKDERIIGLHLPNSMEYVVSILGVLKTNRAFLPLPLDYPEERLAFTLRDARVYSMLTTVSVCDNLKSKGFSMSPVGEDAVQIDRDAVILVQLTINENGMLSTKDYGNAENADVQIGNVRKDNIRYSEIEIAHARNGKCDNGGFQNHQINNGNSEATIPLLDEDVCYVMYTSGSTGRPKGVRVTHSGVINLANAQIKIWGIQGSDVIAQFASIGFDATISEIFTALFSGATLVTLSDKERLGKEFINTMDILDVNTITLPPSALNIYSPNDLPKLTKVVTAGEACTLRTALKWTVGNKATQFFNAYGPTETTVCATCYEFKPSHVHVDDTQDLPIGKAIPGMCVFLFDDFMKPVPPDVVGEIYAGGIGVSKGYIGHATHLNPDRFVQNPMTDKTCLLYKTGDHAFQSNDGNITYIGRLDDMIKIRGQRVDLSEIEQVLIQHTKVEIAVAVAHRCANSNEVSIAAYVAPSFVYLSELREYLTKALPKYMIPTFIKKIEVADFPMTLNGKIDRKRLQKDESVHDQKKLGGGSHLNKTQLTIAKLWCAILKLNESIIHDFHRQTSFSELGGTSLQLVLLQRTLENKLHVQLSFTEIGMADTIEEFSEVVKRKKDMLRRCTQNESSDPGDLRQKIIQDSLLDPLIIPQHARRGSVKFSHFSAFVQKCSLKYPRNALMSGVTGFLGAYLLSELLEQTNAHVCCMVRESTEARGLGRIIENLRKYNLWKVEYGSRIAVVISDLSQENLGIAPDIYTALCNVIDVVFMNAAKMNFNTGYTDHKVANVDSTKEFIKFAVTGTQKYIFSTSSLSVFLFPNSSSGTTSINRMCYETEFCDDPCTLEGGYGKSKWASEKLILQALEFLPGGAIFRPARISGSSVDGAGPRNDLFASTLIGMAQLGSFPDMDFPYDLTPVDFVAKAMVEISLRICNESGHHEQVYHLFNSQTIPFRDIFKGMGLKPLPLEQWRQELREASDDKVLIPFTPFFHSEFWDKAPHWPVFDTSNTDKLTTDDTKDRMKSSGELLCLYKTYFRLNSYTE</sequence>
<dbReference type="PANTHER" id="PTHR44845:SF6">
    <property type="entry name" value="BETA-ALANINE-ACTIVATING ENZYME"/>
    <property type="match status" value="1"/>
</dbReference>
<accession>A0A210QA54</accession>
<keyword evidence="2" id="KW-0597">Phosphoprotein</keyword>
<dbReference type="Pfam" id="PF07993">
    <property type="entry name" value="NAD_binding_4"/>
    <property type="match status" value="1"/>
</dbReference>
<dbReference type="SUPFAM" id="SSF56801">
    <property type="entry name" value="Acetyl-CoA synthetase-like"/>
    <property type="match status" value="1"/>
</dbReference>
<dbReference type="SUPFAM" id="SSF53328">
    <property type="entry name" value="Formyltransferase"/>
    <property type="match status" value="1"/>
</dbReference>
<dbReference type="PROSITE" id="PS00455">
    <property type="entry name" value="AMP_BINDING"/>
    <property type="match status" value="1"/>
</dbReference>
<dbReference type="STRING" id="6573.A0A210QA54"/>
<feature type="domain" description="Carrier" evidence="3">
    <location>
        <begin position="1170"/>
        <end position="1250"/>
    </location>
</feature>
<protein>
    <submittedName>
        <fullName evidence="4">Linear gramicidin synthase subunit D</fullName>
    </submittedName>
</protein>
<dbReference type="Gene3D" id="3.40.50.980">
    <property type="match status" value="2"/>
</dbReference>
<dbReference type="Proteomes" id="UP000242188">
    <property type="component" value="Unassembled WGS sequence"/>
</dbReference>
<dbReference type="Pfam" id="PF00501">
    <property type="entry name" value="AMP-binding"/>
    <property type="match status" value="1"/>
</dbReference>
<keyword evidence="1" id="KW-0596">Phosphopantetheine</keyword>
<dbReference type="Pfam" id="PF13193">
    <property type="entry name" value="AMP-binding_C"/>
    <property type="match status" value="1"/>
</dbReference>
<dbReference type="Gene3D" id="3.40.50.12230">
    <property type="match status" value="1"/>
</dbReference>
<dbReference type="InterPro" id="IPR036477">
    <property type="entry name" value="Formyl_transf_N_sf"/>
</dbReference>
<evidence type="ECO:0000259" key="3">
    <source>
        <dbReference type="PROSITE" id="PS50075"/>
    </source>
</evidence>
<evidence type="ECO:0000256" key="2">
    <source>
        <dbReference type="ARBA" id="ARBA00022553"/>
    </source>
</evidence>
<evidence type="ECO:0000313" key="4">
    <source>
        <dbReference type="EMBL" id="OWF45614.1"/>
    </source>
</evidence>
<dbReference type="Gene3D" id="3.30.300.30">
    <property type="match status" value="1"/>
</dbReference>
<dbReference type="SUPFAM" id="SSF47336">
    <property type="entry name" value="ACP-like"/>
    <property type="match status" value="1"/>
</dbReference>
<dbReference type="InterPro" id="IPR042099">
    <property type="entry name" value="ANL_N_sf"/>
</dbReference>
<evidence type="ECO:0000256" key="1">
    <source>
        <dbReference type="ARBA" id="ARBA00022450"/>
    </source>
</evidence>
<proteinExistence type="predicted"/>
<dbReference type="PANTHER" id="PTHR44845">
    <property type="entry name" value="CARRIER DOMAIN-CONTAINING PROTEIN"/>
    <property type="match status" value="1"/>
</dbReference>
<dbReference type="PROSITE" id="PS50075">
    <property type="entry name" value="CARRIER"/>
    <property type="match status" value="1"/>
</dbReference>
<dbReference type="SUPFAM" id="SSF51735">
    <property type="entry name" value="NAD(P)-binding Rossmann-fold domains"/>
    <property type="match status" value="1"/>
</dbReference>
<dbReference type="InterPro" id="IPR002376">
    <property type="entry name" value="Formyl_transf_N"/>
</dbReference>
<dbReference type="Pfam" id="PF00550">
    <property type="entry name" value="PP-binding"/>
    <property type="match status" value="1"/>
</dbReference>
<dbReference type="InterPro" id="IPR036291">
    <property type="entry name" value="NAD(P)-bd_dom_sf"/>
</dbReference>
<dbReference type="CDD" id="cd05930">
    <property type="entry name" value="A_NRPS"/>
    <property type="match status" value="1"/>
</dbReference>
<reference evidence="4 5" key="1">
    <citation type="journal article" date="2017" name="Nat. Ecol. Evol.">
        <title>Scallop genome provides insights into evolution of bilaterian karyotype and development.</title>
        <authorList>
            <person name="Wang S."/>
            <person name="Zhang J."/>
            <person name="Jiao W."/>
            <person name="Li J."/>
            <person name="Xun X."/>
            <person name="Sun Y."/>
            <person name="Guo X."/>
            <person name="Huan P."/>
            <person name="Dong B."/>
            <person name="Zhang L."/>
            <person name="Hu X."/>
            <person name="Sun X."/>
            <person name="Wang J."/>
            <person name="Zhao C."/>
            <person name="Wang Y."/>
            <person name="Wang D."/>
            <person name="Huang X."/>
            <person name="Wang R."/>
            <person name="Lv J."/>
            <person name="Li Y."/>
            <person name="Zhang Z."/>
            <person name="Liu B."/>
            <person name="Lu W."/>
            <person name="Hui Y."/>
            <person name="Liang J."/>
            <person name="Zhou Z."/>
            <person name="Hou R."/>
            <person name="Li X."/>
            <person name="Liu Y."/>
            <person name="Li H."/>
            <person name="Ning X."/>
            <person name="Lin Y."/>
            <person name="Zhao L."/>
            <person name="Xing Q."/>
            <person name="Dou J."/>
            <person name="Li Y."/>
            <person name="Mao J."/>
            <person name="Guo H."/>
            <person name="Dou H."/>
            <person name="Li T."/>
            <person name="Mu C."/>
            <person name="Jiang W."/>
            <person name="Fu Q."/>
            <person name="Fu X."/>
            <person name="Miao Y."/>
            <person name="Liu J."/>
            <person name="Yu Q."/>
            <person name="Li R."/>
            <person name="Liao H."/>
            <person name="Li X."/>
            <person name="Kong Y."/>
            <person name="Jiang Z."/>
            <person name="Chourrout D."/>
            <person name="Li R."/>
            <person name="Bao Z."/>
        </authorList>
    </citation>
    <scope>NUCLEOTIDE SEQUENCE [LARGE SCALE GENOMIC DNA]</scope>
    <source>
        <strain evidence="4 5">PY_sf001</strain>
    </source>
</reference>
<name>A0A210QA54_MIZYE</name>
<dbReference type="InterPro" id="IPR010080">
    <property type="entry name" value="Thioester_reductase-like_dom"/>
</dbReference>
<comment type="caution">
    <text evidence="4">The sequence shown here is derived from an EMBL/GenBank/DDBJ whole genome shotgun (WGS) entry which is preliminary data.</text>
</comment>
<gene>
    <name evidence="4" type="ORF">KP79_PYT01544</name>
</gene>
<dbReference type="EMBL" id="NEDP02004426">
    <property type="protein sequence ID" value="OWF45614.1"/>
    <property type="molecule type" value="Genomic_DNA"/>
</dbReference>
<dbReference type="InterPro" id="IPR020845">
    <property type="entry name" value="AMP-binding_CS"/>
</dbReference>
<dbReference type="CDD" id="cd05235">
    <property type="entry name" value="SDR_e1"/>
    <property type="match status" value="1"/>
</dbReference>
<dbReference type="InterPro" id="IPR009081">
    <property type="entry name" value="PP-bd_ACP"/>
</dbReference>
<keyword evidence="5" id="KW-1185">Reference proteome</keyword>
<evidence type="ECO:0000313" key="5">
    <source>
        <dbReference type="Proteomes" id="UP000242188"/>
    </source>
</evidence>
<dbReference type="InterPro" id="IPR036736">
    <property type="entry name" value="ACP-like_sf"/>
</dbReference>